<evidence type="ECO:0000256" key="4">
    <source>
        <dbReference type="ARBA" id="ARBA00022741"/>
    </source>
</evidence>
<dbReference type="EC" id="6.3.4.20" evidence="8"/>
<evidence type="ECO:0000256" key="6">
    <source>
        <dbReference type="ARBA" id="ARBA00022840"/>
    </source>
</evidence>
<evidence type="ECO:0000256" key="8">
    <source>
        <dbReference type="ARBA" id="ARBA00039149"/>
    </source>
</evidence>
<evidence type="ECO:0000313" key="11">
    <source>
        <dbReference type="Proteomes" id="UP001597233"/>
    </source>
</evidence>
<comment type="catalytic activity">
    <reaction evidence="9">
        <text>7-carboxy-7-carbaguanine + NH4(+) + 2 ATP = 7-cyano-7-carbaguanine + 2 AMP + 2 diphosphate + 2 H(+)</text>
        <dbReference type="Rhea" id="RHEA:27982"/>
        <dbReference type="ChEBI" id="CHEBI:15378"/>
        <dbReference type="ChEBI" id="CHEBI:28938"/>
        <dbReference type="ChEBI" id="CHEBI:30616"/>
        <dbReference type="ChEBI" id="CHEBI:33019"/>
        <dbReference type="ChEBI" id="CHEBI:45075"/>
        <dbReference type="ChEBI" id="CHEBI:61036"/>
        <dbReference type="ChEBI" id="CHEBI:456215"/>
        <dbReference type="EC" id="6.3.4.20"/>
    </reaction>
</comment>
<dbReference type="InterPro" id="IPR014729">
    <property type="entry name" value="Rossmann-like_a/b/a_fold"/>
</dbReference>
<organism evidence="10 11">
    <name type="scientific">Paenibacillus wenxiniae</name>
    <dbReference type="NCBI Taxonomy" id="1636843"/>
    <lineage>
        <taxon>Bacteria</taxon>
        <taxon>Bacillati</taxon>
        <taxon>Bacillota</taxon>
        <taxon>Bacilli</taxon>
        <taxon>Bacillales</taxon>
        <taxon>Paenibacillaceae</taxon>
        <taxon>Paenibacillus</taxon>
    </lineage>
</organism>
<dbReference type="InterPro" id="IPR018317">
    <property type="entry name" value="QueC"/>
</dbReference>
<accession>A0ABW4RNC2</accession>
<keyword evidence="2" id="KW-0436">Ligase</keyword>
<keyword evidence="11" id="KW-1185">Reference proteome</keyword>
<keyword evidence="6" id="KW-0067">ATP-binding</keyword>
<dbReference type="EMBL" id="JBHUEH010000032">
    <property type="protein sequence ID" value="MFD1887701.1"/>
    <property type="molecule type" value="Genomic_DNA"/>
</dbReference>
<dbReference type="Proteomes" id="UP001597233">
    <property type="component" value="Unassembled WGS sequence"/>
</dbReference>
<dbReference type="Gene3D" id="3.40.50.620">
    <property type="entry name" value="HUPs"/>
    <property type="match status" value="1"/>
</dbReference>
<sequence length="438" mass="50033">MKQHNENKGKSHVLLISGVEAKDHSSITKMLDEGISSFLITPIAILPNRKEDYTIYLSNLESKYKLSTCETYYFEEIQALYPELEHKNVFLEHDYVYSLSNYFLTVCSLAVARTEAIESNNLWIPWTEQELQCITSSVSDYIQALNNLAMIGTSEGHDISINFPILKLNTDGLYMKSQPITLSDDKAVILFSGGLDCTVAAYIMRKLGKDISLYNVQYGQSNRNQEKYAVEKIVSELNVSQHTPYEQISLSCMKQIGGSALLNDGIELRKDNSKSEYVPFRNTNLLNIGIIYALKHNIKYIVTGGHHDDTLSPDNRLPYFECFQHVLNLQYCSKEIEMYPVLLYLGGKSELIYIGEHLKVNFKNCWSCHNFVEQEHVGEDCQACGKCGNCSTRYHAFKRVGLEDPIHYAQIPYVREKWHGWVEGSEHLLEKLAIAYPQ</sequence>
<evidence type="ECO:0000256" key="2">
    <source>
        <dbReference type="ARBA" id="ARBA00022598"/>
    </source>
</evidence>
<dbReference type="RefSeq" id="WP_347324004.1">
    <property type="nucleotide sequence ID" value="NZ_JBCGUH010000002.1"/>
</dbReference>
<dbReference type="Pfam" id="PF06508">
    <property type="entry name" value="QueC"/>
    <property type="match status" value="1"/>
</dbReference>
<evidence type="ECO:0000256" key="3">
    <source>
        <dbReference type="ARBA" id="ARBA00022723"/>
    </source>
</evidence>
<evidence type="ECO:0000256" key="5">
    <source>
        <dbReference type="ARBA" id="ARBA00022833"/>
    </source>
</evidence>
<keyword evidence="3" id="KW-0479">Metal-binding</keyword>
<comment type="pathway">
    <text evidence="1">Purine metabolism; 7-cyano-7-deazaguanine biosynthesis.</text>
</comment>
<reference evidence="11" key="1">
    <citation type="journal article" date="2019" name="Int. J. Syst. Evol. Microbiol.">
        <title>The Global Catalogue of Microorganisms (GCM) 10K type strain sequencing project: providing services to taxonomists for standard genome sequencing and annotation.</title>
        <authorList>
            <consortium name="The Broad Institute Genomics Platform"/>
            <consortium name="The Broad Institute Genome Sequencing Center for Infectious Disease"/>
            <person name="Wu L."/>
            <person name="Ma J."/>
        </authorList>
    </citation>
    <scope>NUCLEOTIDE SEQUENCE [LARGE SCALE GENOMIC DNA]</scope>
    <source>
        <strain evidence="11">CCUG 54950</strain>
    </source>
</reference>
<keyword evidence="5" id="KW-0862">Zinc</keyword>
<proteinExistence type="inferred from homology"/>
<gene>
    <name evidence="10" type="ORF">ACFSC9_19670</name>
</gene>
<dbReference type="PANTHER" id="PTHR42914">
    <property type="entry name" value="7-CYANO-7-DEAZAGUANINE SYNTHASE"/>
    <property type="match status" value="1"/>
</dbReference>
<evidence type="ECO:0000256" key="9">
    <source>
        <dbReference type="ARBA" id="ARBA00047890"/>
    </source>
</evidence>
<name>A0ABW4RNC2_9BACL</name>
<keyword evidence="4" id="KW-0547">Nucleotide-binding</keyword>
<comment type="caution">
    <text evidence="10">The sequence shown here is derived from an EMBL/GenBank/DDBJ whole genome shotgun (WGS) entry which is preliminary data.</text>
</comment>
<dbReference type="PANTHER" id="PTHR42914:SF1">
    <property type="entry name" value="7-CYANO-7-DEAZAGUANINE SYNTHASE"/>
    <property type="match status" value="1"/>
</dbReference>
<evidence type="ECO:0000256" key="1">
    <source>
        <dbReference type="ARBA" id="ARBA00005061"/>
    </source>
</evidence>
<dbReference type="SUPFAM" id="SSF52402">
    <property type="entry name" value="Adenine nucleotide alpha hydrolases-like"/>
    <property type="match status" value="1"/>
</dbReference>
<protein>
    <recommendedName>
        <fullName evidence="8">7-cyano-7-deazaguanine synthase</fullName>
        <ecNumber evidence="8">6.3.4.20</ecNumber>
    </recommendedName>
</protein>
<evidence type="ECO:0000313" key="10">
    <source>
        <dbReference type="EMBL" id="MFD1887701.1"/>
    </source>
</evidence>
<comment type="similarity">
    <text evidence="7">Belongs to the QueC family.</text>
</comment>
<evidence type="ECO:0000256" key="7">
    <source>
        <dbReference type="ARBA" id="ARBA00037993"/>
    </source>
</evidence>